<dbReference type="OrthoDB" id="3243284at2"/>
<evidence type="ECO:0000313" key="1">
    <source>
        <dbReference type="EMBL" id="RBP99272.1"/>
    </source>
</evidence>
<protein>
    <submittedName>
        <fullName evidence="1">Uncharacterized protein</fullName>
    </submittedName>
</protein>
<gene>
    <name evidence="1" type="ORF">CRD59_04395</name>
</gene>
<evidence type="ECO:0000313" key="2">
    <source>
        <dbReference type="Proteomes" id="UP000252345"/>
    </source>
</evidence>
<keyword evidence="2" id="KW-1185">Reference proteome</keyword>
<sequence>MPWWIWLLLALLMLAVLVMGVVYAFRRANAALKLLGSFGSAVNQRLDPARTEAKGRPAQDPSFTDSVSVSAGRYADAHARLLKRKDAAHRNHLERWAAWRSFNQ</sequence>
<comment type="caution">
    <text evidence="1">The sequence shown here is derived from an EMBL/GenBank/DDBJ whole genome shotgun (WGS) entry which is preliminary data.</text>
</comment>
<organism evidence="1 2">
    <name type="scientific">Bifidobacterium xylocopae</name>
    <dbReference type="NCBI Taxonomy" id="2493119"/>
    <lineage>
        <taxon>Bacteria</taxon>
        <taxon>Bacillati</taxon>
        <taxon>Actinomycetota</taxon>
        <taxon>Actinomycetes</taxon>
        <taxon>Bifidobacteriales</taxon>
        <taxon>Bifidobacteriaceae</taxon>
        <taxon>Bifidobacterium</taxon>
    </lineage>
</organism>
<reference evidence="1 2" key="1">
    <citation type="submission" date="2017-10" db="EMBL/GenBank/DDBJ databases">
        <title>Bifidobacterium xylocopum sp. nov. and Bifidobacterium aemilianum sp. nov., from the carpenter bee (Xylocopa violacea) digestive tract.</title>
        <authorList>
            <person name="Alberoni D."/>
            <person name="Baffoni L."/>
            <person name="Di Gioia D."/>
            <person name="Gaggia F."/>
            <person name="Biavati B."/>
        </authorList>
    </citation>
    <scope>NUCLEOTIDE SEQUENCE [LARGE SCALE GENOMIC DNA]</scope>
    <source>
        <strain evidence="1 2">XV2</strain>
    </source>
</reference>
<dbReference type="AlphaFoldDB" id="A0A366KDG8"/>
<dbReference type="RefSeq" id="WP_113853482.1">
    <property type="nucleotide sequence ID" value="NZ_PDCH01000007.1"/>
</dbReference>
<dbReference type="Proteomes" id="UP000252345">
    <property type="component" value="Unassembled WGS sequence"/>
</dbReference>
<proteinExistence type="predicted"/>
<dbReference type="EMBL" id="PDCH01000007">
    <property type="protein sequence ID" value="RBP99272.1"/>
    <property type="molecule type" value="Genomic_DNA"/>
</dbReference>
<name>A0A366KDG8_9BIFI</name>
<accession>A0A366KDG8</accession>